<dbReference type="AlphaFoldDB" id="A0AAF0UAV8"/>
<proteinExistence type="predicted"/>
<dbReference type="Proteomes" id="UP001234989">
    <property type="component" value="Chromosome 8"/>
</dbReference>
<evidence type="ECO:0000313" key="2">
    <source>
        <dbReference type="EMBL" id="WMV42209.1"/>
    </source>
</evidence>
<organism evidence="2 3">
    <name type="scientific">Solanum verrucosum</name>
    <dbReference type="NCBI Taxonomy" id="315347"/>
    <lineage>
        <taxon>Eukaryota</taxon>
        <taxon>Viridiplantae</taxon>
        <taxon>Streptophyta</taxon>
        <taxon>Embryophyta</taxon>
        <taxon>Tracheophyta</taxon>
        <taxon>Spermatophyta</taxon>
        <taxon>Magnoliopsida</taxon>
        <taxon>eudicotyledons</taxon>
        <taxon>Gunneridae</taxon>
        <taxon>Pentapetalae</taxon>
        <taxon>asterids</taxon>
        <taxon>lamiids</taxon>
        <taxon>Solanales</taxon>
        <taxon>Solanaceae</taxon>
        <taxon>Solanoideae</taxon>
        <taxon>Solaneae</taxon>
        <taxon>Solanum</taxon>
    </lineage>
</organism>
<keyword evidence="3" id="KW-1185">Reference proteome</keyword>
<feature type="domain" description="Diacylglycerol glucosyltransferase N-terminal" evidence="1">
    <location>
        <begin position="21"/>
        <end position="77"/>
    </location>
</feature>
<evidence type="ECO:0000313" key="3">
    <source>
        <dbReference type="Proteomes" id="UP001234989"/>
    </source>
</evidence>
<dbReference type="GO" id="GO:0009247">
    <property type="term" value="P:glycolipid biosynthetic process"/>
    <property type="evidence" value="ECO:0007669"/>
    <property type="project" value="InterPro"/>
</dbReference>
<dbReference type="InterPro" id="IPR009695">
    <property type="entry name" value="Diacylglyc_glucosyltr_N"/>
</dbReference>
<name>A0AAF0UAV8_SOLVR</name>
<evidence type="ECO:0000259" key="1">
    <source>
        <dbReference type="Pfam" id="PF06925"/>
    </source>
</evidence>
<accession>A0AAF0UAV8</accession>
<protein>
    <recommendedName>
        <fullName evidence="1">Diacylglycerol glucosyltransferase N-terminal domain-containing protein</fullName>
    </recommendedName>
</protein>
<gene>
    <name evidence="2" type="ORF">MTR67_035594</name>
</gene>
<sequence length="88" mass="10114">MLAFGGNIQKIMLPTSSKVLMSSSFQCWTGSMTKRGKQVWQSKEFFSHTLCRKVAKGLMKYQSDIIISVHPLMQHVMDLCTCHPTWYI</sequence>
<dbReference type="Pfam" id="PF06925">
    <property type="entry name" value="MGDG_synth"/>
    <property type="match status" value="1"/>
</dbReference>
<dbReference type="GO" id="GO:0016758">
    <property type="term" value="F:hexosyltransferase activity"/>
    <property type="evidence" value="ECO:0007669"/>
    <property type="project" value="InterPro"/>
</dbReference>
<reference evidence="2" key="1">
    <citation type="submission" date="2023-08" db="EMBL/GenBank/DDBJ databases">
        <title>A de novo genome assembly of Solanum verrucosum Schlechtendal, a Mexican diploid species geographically isolated from the other diploid A-genome species in potato relatives.</title>
        <authorList>
            <person name="Hosaka K."/>
        </authorList>
    </citation>
    <scope>NUCLEOTIDE SEQUENCE</scope>
    <source>
        <tissue evidence="2">Young leaves</tissue>
    </source>
</reference>
<dbReference type="GO" id="GO:0016020">
    <property type="term" value="C:membrane"/>
    <property type="evidence" value="ECO:0007669"/>
    <property type="project" value="GOC"/>
</dbReference>
<dbReference type="EMBL" id="CP133619">
    <property type="protein sequence ID" value="WMV42209.1"/>
    <property type="molecule type" value="Genomic_DNA"/>
</dbReference>